<accession>A0A133MX16</accession>
<dbReference type="PANTHER" id="PTHR34182">
    <property type="entry name" value="PROTEIN-EXPORT MEMBRANE PROTEIN SECG"/>
    <property type="match status" value="1"/>
</dbReference>
<dbReference type="PATRIC" id="fig|1502.174.peg.2401"/>
<dbReference type="InterPro" id="IPR004692">
    <property type="entry name" value="SecG"/>
</dbReference>
<dbReference type="GO" id="GO:0005886">
    <property type="term" value="C:plasma membrane"/>
    <property type="evidence" value="ECO:0007669"/>
    <property type="project" value="UniProtKB-SubCell"/>
</dbReference>
<keyword evidence="4 10" id="KW-1003">Cell membrane</keyword>
<dbReference type="EMBL" id="LRPU01000138">
    <property type="protein sequence ID" value="KXA08591.1"/>
    <property type="molecule type" value="Genomic_DNA"/>
</dbReference>
<evidence type="ECO:0000256" key="4">
    <source>
        <dbReference type="ARBA" id="ARBA00022475"/>
    </source>
</evidence>
<comment type="caution">
    <text evidence="11">The sequence shown here is derived from an EMBL/GenBank/DDBJ whole genome shotgun (WGS) entry which is preliminary data.</text>
</comment>
<dbReference type="Pfam" id="PF03840">
    <property type="entry name" value="SecG"/>
    <property type="match status" value="1"/>
</dbReference>
<keyword evidence="9 10" id="KW-0472">Membrane</keyword>
<gene>
    <name evidence="11" type="ORF">HMPREF3222_02387</name>
</gene>
<sequence length="93" mass="10186">MIISWNYATIQSLGGFLMNTILVVVQTILAIVILVSIMMQPSKADALSGLIQGSQDSFFSRNKGRTREARLIKVTIFASVLFAINTLAINLVK</sequence>
<evidence type="ECO:0000256" key="3">
    <source>
        <dbReference type="ARBA" id="ARBA00022448"/>
    </source>
</evidence>
<dbReference type="GO" id="GO:0009306">
    <property type="term" value="P:protein secretion"/>
    <property type="evidence" value="ECO:0007669"/>
    <property type="project" value="UniProtKB-UniRule"/>
</dbReference>
<evidence type="ECO:0000256" key="9">
    <source>
        <dbReference type="ARBA" id="ARBA00023136"/>
    </source>
</evidence>
<dbReference type="GO" id="GO:0043952">
    <property type="term" value="P:protein transport by the Sec complex"/>
    <property type="evidence" value="ECO:0007669"/>
    <property type="project" value="TreeGrafter"/>
</dbReference>
<evidence type="ECO:0000256" key="1">
    <source>
        <dbReference type="ARBA" id="ARBA00004651"/>
    </source>
</evidence>
<evidence type="ECO:0000313" key="12">
    <source>
        <dbReference type="Proteomes" id="UP000070646"/>
    </source>
</evidence>
<dbReference type="PANTHER" id="PTHR34182:SF1">
    <property type="entry name" value="PROTEIN-EXPORT MEMBRANE PROTEIN SECG"/>
    <property type="match status" value="1"/>
</dbReference>
<evidence type="ECO:0000256" key="10">
    <source>
        <dbReference type="RuleBase" id="RU365087"/>
    </source>
</evidence>
<dbReference type="Proteomes" id="UP000070646">
    <property type="component" value="Unassembled WGS sequence"/>
</dbReference>
<dbReference type="AlphaFoldDB" id="A0A133MX16"/>
<keyword evidence="8 10" id="KW-0811">Translocation</keyword>
<keyword evidence="6 10" id="KW-0653">Protein transport</keyword>
<comment type="subcellular location">
    <subcellularLocation>
        <location evidence="1 10">Cell membrane</location>
        <topology evidence="1 10">Multi-pass membrane protein</topology>
    </subcellularLocation>
</comment>
<name>A0A133MX16_CLOPF</name>
<evidence type="ECO:0000256" key="7">
    <source>
        <dbReference type="ARBA" id="ARBA00022989"/>
    </source>
</evidence>
<keyword evidence="3 10" id="KW-0813">Transport</keyword>
<protein>
    <recommendedName>
        <fullName evidence="10">Protein-export membrane protein SecG</fullName>
    </recommendedName>
</protein>
<dbReference type="NCBIfam" id="TIGR00810">
    <property type="entry name" value="secG"/>
    <property type="match status" value="1"/>
</dbReference>
<dbReference type="GO" id="GO:0015450">
    <property type="term" value="F:protein-transporting ATPase activity"/>
    <property type="evidence" value="ECO:0007669"/>
    <property type="project" value="UniProtKB-UniRule"/>
</dbReference>
<keyword evidence="7 10" id="KW-1133">Transmembrane helix</keyword>
<evidence type="ECO:0000256" key="6">
    <source>
        <dbReference type="ARBA" id="ARBA00022927"/>
    </source>
</evidence>
<evidence type="ECO:0000256" key="5">
    <source>
        <dbReference type="ARBA" id="ARBA00022692"/>
    </source>
</evidence>
<reference evidence="11 12" key="1">
    <citation type="submission" date="2016-01" db="EMBL/GenBank/DDBJ databases">
        <authorList>
            <person name="Oliw E.H."/>
        </authorList>
    </citation>
    <scope>NUCLEOTIDE SEQUENCE [LARGE SCALE GENOMIC DNA]</scope>
    <source>
        <strain evidence="11 12">MJR7757A</strain>
    </source>
</reference>
<proteinExistence type="inferred from homology"/>
<dbReference type="GO" id="GO:0065002">
    <property type="term" value="P:intracellular protein transmembrane transport"/>
    <property type="evidence" value="ECO:0007669"/>
    <property type="project" value="TreeGrafter"/>
</dbReference>
<keyword evidence="5 10" id="KW-0812">Transmembrane</keyword>
<comment type="function">
    <text evidence="10">Involved in protein export. Participates in an early event of protein translocation.</text>
</comment>
<evidence type="ECO:0000313" key="11">
    <source>
        <dbReference type="EMBL" id="KXA08591.1"/>
    </source>
</evidence>
<comment type="similarity">
    <text evidence="2 10">Belongs to the SecG family.</text>
</comment>
<evidence type="ECO:0000256" key="2">
    <source>
        <dbReference type="ARBA" id="ARBA00008445"/>
    </source>
</evidence>
<organism evidence="11 12">
    <name type="scientific">Clostridium perfringens</name>
    <dbReference type="NCBI Taxonomy" id="1502"/>
    <lineage>
        <taxon>Bacteria</taxon>
        <taxon>Bacillati</taxon>
        <taxon>Bacillota</taxon>
        <taxon>Clostridia</taxon>
        <taxon>Eubacteriales</taxon>
        <taxon>Clostridiaceae</taxon>
        <taxon>Clostridium</taxon>
    </lineage>
</organism>
<feature type="transmembrane region" description="Helical" evidence="10">
    <location>
        <begin position="71"/>
        <end position="92"/>
    </location>
</feature>
<feature type="transmembrane region" description="Helical" evidence="10">
    <location>
        <begin position="16"/>
        <end position="37"/>
    </location>
</feature>
<evidence type="ECO:0000256" key="8">
    <source>
        <dbReference type="ARBA" id="ARBA00023010"/>
    </source>
</evidence>